<evidence type="ECO:0000313" key="1">
    <source>
        <dbReference type="EMBL" id="KAJ1113341.1"/>
    </source>
</evidence>
<protein>
    <submittedName>
        <fullName evidence="2">Uncharacterized protein</fullName>
    </submittedName>
</protein>
<sequence length="94" mass="10021">MESATKRLLLTVSQDTPTVLPGLATHLGWDSIPIASVRFGGRVPEWTAVLNAFSEAALETCQACARKKIARKRLGWSNSPCPSLLSGTVCLLPG</sequence>
<proteinExistence type="predicted"/>
<reference evidence="2" key="1">
    <citation type="journal article" date="2022" name="bioRxiv">
        <title>Sequencing and chromosome-scale assembly of the giantPleurodeles waltlgenome.</title>
        <authorList>
            <person name="Brown T."/>
            <person name="Elewa A."/>
            <person name="Iarovenko S."/>
            <person name="Subramanian E."/>
            <person name="Araus A.J."/>
            <person name="Petzold A."/>
            <person name="Susuki M."/>
            <person name="Suzuki K.-i.T."/>
            <person name="Hayashi T."/>
            <person name="Toyoda A."/>
            <person name="Oliveira C."/>
            <person name="Osipova E."/>
            <person name="Leigh N.D."/>
            <person name="Simon A."/>
            <person name="Yun M.H."/>
        </authorList>
    </citation>
    <scope>NUCLEOTIDE SEQUENCE</scope>
    <source>
        <strain evidence="2">20211129_DDA</strain>
        <tissue evidence="2">Liver</tissue>
    </source>
</reference>
<dbReference type="Proteomes" id="UP001066276">
    <property type="component" value="Chromosome 8"/>
</dbReference>
<accession>A0AAV7NB73</accession>
<name>A0AAV7NB73_PLEWA</name>
<dbReference type="AlphaFoldDB" id="A0AAV7NB73"/>
<organism evidence="2 3">
    <name type="scientific">Pleurodeles waltl</name>
    <name type="common">Iberian ribbed newt</name>
    <dbReference type="NCBI Taxonomy" id="8319"/>
    <lineage>
        <taxon>Eukaryota</taxon>
        <taxon>Metazoa</taxon>
        <taxon>Chordata</taxon>
        <taxon>Craniata</taxon>
        <taxon>Vertebrata</taxon>
        <taxon>Euteleostomi</taxon>
        <taxon>Amphibia</taxon>
        <taxon>Batrachia</taxon>
        <taxon>Caudata</taxon>
        <taxon>Salamandroidea</taxon>
        <taxon>Salamandridae</taxon>
        <taxon>Pleurodelinae</taxon>
        <taxon>Pleurodeles</taxon>
    </lineage>
</organism>
<evidence type="ECO:0000313" key="2">
    <source>
        <dbReference type="EMBL" id="KAJ1113352.1"/>
    </source>
</evidence>
<gene>
    <name evidence="1" type="ORF">NDU88_001587</name>
    <name evidence="2" type="ORF">NDU88_001598</name>
</gene>
<comment type="caution">
    <text evidence="2">The sequence shown here is derived from an EMBL/GenBank/DDBJ whole genome shotgun (WGS) entry which is preliminary data.</text>
</comment>
<evidence type="ECO:0000313" key="3">
    <source>
        <dbReference type="Proteomes" id="UP001066276"/>
    </source>
</evidence>
<dbReference type="EMBL" id="JANPWB010000012">
    <property type="protein sequence ID" value="KAJ1113352.1"/>
    <property type="molecule type" value="Genomic_DNA"/>
</dbReference>
<keyword evidence="3" id="KW-1185">Reference proteome</keyword>
<dbReference type="EMBL" id="JANPWB010000012">
    <property type="protein sequence ID" value="KAJ1113341.1"/>
    <property type="molecule type" value="Genomic_DNA"/>
</dbReference>